<proteinExistence type="predicted"/>
<organism evidence="1">
    <name type="scientific">Solibacter usitatus (strain Ellin6076)</name>
    <dbReference type="NCBI Taxonomy" id="234267"/>
    <lineage>
        <taxon>Bacteria</taxon>
        <taxon>Pseudomonadati</taxon>
        <taxon>Acidobacteriota</taxon>
        <taxon>Terriglobia</taxon>
        <taxon>Bryobacterales</taxon>
        <taxon>Solibacteraceae</taxon>
        <taxon>Candidatus Solibacter</taxon>
    </lineage>
</organism>
<dbReference type="InParanoid" id="Q023X1"/>
<evidence type="ECO:0000313" key="1">
    <source>
        <dbReference type="EMBL" id="ABJ83705.1"/>
    </source>
</evidence>
<dbReference type="EMBL" id="CP000473">
    <property type="protein sequence ID" value="ABJ83705.1"/>
    <property type="molecule type" value="Genomic_DNA"/>
</dbReference>
<sequence length="188" mass="22151">MEWNRSNTIGLASESCCYCSGNGMRDVYEDKKTPCNCVFRAAFRACYVRFRECLISGAQPGNVSWEILGGPGGRRSYSRRHEEFIADFTLIARRNLDDEDYRLFRIYYLLGADWRLASKYFDMDRGNFWHAIYRVEQKLGRAYCEVQPYPLFPLDEYFGWAARREPVRAIHPVIERRNKLKVPFRLSA</sequence>
<gene>
    <name evidence="1" type="ordered locus">Acid_2716</name>
</gene>
<dbReference type="HOGENOM" id="CLU_1440188_0_0_0"/>
<accession>Q023X1</accession>
<dbReference type="KEGG" id="sus:Acid_2716"/>
<name>Q023X1_SOLUE</name>
<dbReference type="eggNOG" id="ENOG50346QE">
    <property type="taxonomic scope" value="Bacteria"/>
</dbReference>
<dbReference type="AlphaFoldDB" id="Q023X1"/>
<reference evidence="1" key="1">
    <citation type="submission" date="2006-10" db="EMBL/GenBank/DDBJ databases">
        <title>Complete sequence of Solibacter usitatus Ellin6076.</title>
        <authorList>
            <consortium name="US DOE Joint Genome Institute"/>
            <person name="Copeland A."/>
            <person name="Lucas S."/>
            <person name="Lapidus A."/>
            <person name="Barry K."/>
            <person name="Detter J.C."/>
            <person name="Glavina del Rio T."/>
            <person name="Hammon N."/>
            <person name="Israni S."/>
            <person name="Dalin E."/>
            <person name="Tice H."/>
            <person name="Pitluck S."/>
            <person name="Thompson L.S."/>
            <person name="Brettin T."/>
            <person name="Bruce D."/>
            <person name="Han C."/>
            <person name="Tapia R."/>
            <person name="Gilna P."/>
            <person name="Schmutz J."/>
            <person name="Larimer F."/>
            <person name="Land M."/>
            <person name="Hauser L."/>
            <person name="Kyrpides N."/>
            <person name="Mikhailova N."/>
            <person name="Janssen P.H."/>
            <person name="Kuske C.R."/>
            <person name="Richardson P."/>
        </authorList>
    </citation>
    <scope>NUCLEOTIDE SEQUENCE</scope>
    <source>
        <strain evidence="1">Ellin6076</strain>
    </source>
</reference>
<dbReference type="STRING" id="234267.Acid_2716"/>
<protein>
    <submittedName>
        <fullName evidence="1">Uncharacterized protein</fullName>
    </submittedName>
</protein>